<dbReference type="PANTHER" id="PTHR46309">
    <property type="entry name" value="PHD FINGER PROTEIN 12"/>
    <property type="match status" value="1"/>
</dbReference>
<evidence type="ECO:0000256" key="7">
    <source>
        <dbReference type="SAM" id="MobiDB-lite"/>
    </source>
</evidence>
<dbReference type="GO" id="GO:0008270">
    <property type="term" value="F:zinc ion binding"/>
    <property type="evidence" value="ECO:0007669"/>
    <property type="project" value="UniProtKB-KW"/>
</dbReference>
<gene>
    <name evidence="9" type="ORF">CKAN_00883500</name>
</gene>
<feature type="region of interest" description="Disordered" evidence="7">
    <location>
        <begin position="767"/>
        <end position="806"/>
    </location>
</feature>
<dbReference type="GO" id="GO:0006357">
    <property type="term" value="P:regulation of transcription by RNA polymerase II"/>
    <property type="evidence" value="ECO:0007669"/>
    <property type="project" value="TreeGrafter"/>
</dbReference>
<keyword evidence="5" id="KW-0539">Nucleus</keyword>
<dbReference type="Pfam" id="PF00628">
    <property type="entry name" value="PHD"/>
    <property type="match status" value="1"/>
</dbReference>
<dbReference type="InterPro" id="IPR001965">
    <property type="entry name" value="Znf_PHD"/>
</dbReference>
<dbReference type="InterPro" id="IPR032308">
    <property type="entry name" value="TDBD"/>
</dbReference>
<dbReference type="InterPro" id="IPR013083">
    <property type="entry name" value="Znf_RING/FYVE/PHD"/>
</dbReference>
<feature type="domain" description="PHD-type" evidence="8">
    <location>
        <begin position="918"/>
        <end position="963"/>
    </location>
</feature>
<dbReference type="GO" id="GO:0003714">
    <property type="term" value="F:transcription corepressor activity"/>
    <property type="evidence" value="ECO:0007669"/>
    <property type="project" value="InterPro"/>
</dbReference>
<dbReference type="Pfam" id="PF22970">
    <property type="entry name" value="DUF7028"/>
    <property type="match status" value="2"/>
</dbReference>
<evidence type="ECO:0000256" key="6">
    <source>
        <dbReference type="PROSITE-ProRule" id="PRU00146"/>
    </source>
</evidence>
<dbReference type="Proteomes" id="UP000283530">
    <property type="component" value="Unassembled WGS sequence"/>
</dbReference>
<keyword evidence="10" id="KW-1185">Reference proteome</keyword>
<sequence length="1039" mass="116284">MTTVLSACAWRQETLSVCSLAGSRHSCSRNAYRAGLTVEVDLSRTEAITLQPYLGHHLDPGWRPGAIAGMRSAGLRTKTQELSVTSGCLRTSLHNSPKSKFSLPSYFPDRSMTVFRAYEKMCDIRRQRLQEPNEGGIVSDPIDDDLVNENILIDDTSTLSRRKGCWYSIDILGAKLNPQSVADYFVGQRSPENSDNLRRHLFAMGWKIDRKDERKRHKSRYRYLSHDGVHYYSLVTVCRHLLTAQDFITEVHEKQVLSPRRLKEKNNCNSIATVRKNAPLLTLVEDQVTRRKRSRRGQLVLGHSSKMVEEQLIGSNCSVASLSKMSIHLPGFIAEEQGIGNNWSPFGRGKLAFQHFSHAIGEERGLESNFYSCMSIKTVPLAGTIEEEKLNGNTHVPCGNITEAIEYSNNVAEEVQCIETNCSPVPSVKEMSMPSPGIAQEWQSIGNNHCLSDDRLWVPDHSSDVVEETIGIGSNPFHTAGNVNEMPIPLPDIGQEGQSIGYNCTLSGRDIQMLRHSGSLVEEEQGTESTYNLHYKRSRLKRSDDVLVEKECCPQAVEDYCKLKLRKGNFKKKYVKDAKQLILKVKMHLSFDGWKFWYVHKTNKRELRYCSPKGSIYGSLITACRAWMKDEMFAGRYDALAADKNPNGSQFSQVPNTEFHESSFGLAPSVEELLHQTNPCSIRKGSPDELPLAPSCNRTKTSPVDDEFYTEFHESSFGLAPSMEKPPVSSFCNRTESSLVDDSTNSQKQKYPKISCVLFNQGGVLDDESDPKHVLEPPVASSCNGTERPAIDDSNSQKQKNPKESRVLFNQGGVLDRSDSKHVLATRRKTILSLLIDNGVVSPGQEVAYLNKKDLHPMAKGQITYEGIKCNCCRKVYGLSNFEVHAGSTNHRPAANIFLQDGRSLLHCQLQIAGNGSDGICRVCYDGGELLLCASCPLVFHSSCVGLEDIPQGEWYCPSCRCGICGEGDFDETSEYYTEKTVIYCDQCKREFHVGCLRDRELAELKRCPKGNWFCSTKCSEITMGTENIRLAATELQLL</sequence>
<dbReference type="InterPro" id="IPR054292">
    <property type="entry name" value="DUF7028"/>
</dbReference>
<comment type="subcellular location">
    <subcellularLocation>
        <location evidence="1">Nucleus</location>
    </subcellularLocation>
</comment>
<dbReference type="Pfam" id="PF16135">
    <property type="entry name" value="TDBD"/>
    <property type="match status" value="1"/>
</dbReference>
<dbReference type="PANTHER" id="PTHR46309:SF12">
    <property type="entry name" value="GB|AAC80581.1"/>
    <property type="match status" value="1"/>
</dbReference>
<accession>A0A443NP02</accession>
<dbReference type="PROSITE" id="PS50016">
    <property type="entry name" value="ZF_PHD_2"/>
    <property type="match status" value="1"/>
</dbReference>
<reference evidence="9 10" key="1">
    <citation type="journal article" date="2019" name="Nat. Plants">
        <title>Stout camphor tree genome fills gaps in understanding of flowering plant genome evolution.</title>
        <authorList>
            <person name="Chaw S.M."/>
            <person name="Liu Y.C."/>
            <person name="Wu Y.W."/>
            <person name="Wang H.Y."/>
            <person name="Lin C.I."/>
            <person name="Wu C.S."/>
            <person name="Ke H.M."/>
            <person name="Chang L.Y."/>
            <person name="Hsu C.Y."/>
            <person name="Yang H.T."/>
            <person name="Sudianto E."/>
            <person name="Hsu M.H."/>
            <person name="Wu K.P."/>
            <person name="Wang L.N."/>
            <person name="Leebens-Mack J.H."/>
            <person name="Tsai I.J."/>
        </authorList>
    </citation>
    <scope>NUCLEOTIDE SEQUENCE [LARGE SCALE GENOMIC DNA]</scope>
    <source>
        <strain evidence="10">cv. Chaw 1501</strain>
        <tissue evidence="9">Young leaves</tissue>
    </source>
</reference>
<evidence type="ECO:0000256" key="1">
    <source>
        <dbReference type="ARBA" id="ARBA00004123"/>
    </source>
</evidence>
<comment type="caution">
    <text evidence="9">The sequence shown here is derived from an EMBL/GenBank/DDBJ whole genome shotgun (WGS) entry which is preliminary data.</text>
</comment>
<evidence type="ECO:0000256" key="4">
    <source>
        <dbReference type="ARBA" id="ARBA00022833"/>
    </source>
</evidence>
<evidence type="ECO:0000259" key="8">
    <source>
        <dbReference type="PROSITE" id="PS50016"/>
    </source>
</evidence>
<dbReference type="Gene3D" id="3.30.40.10">
    <property type="entry name" value="Zinc/RING finger domain, C3HC4 (zinc finger)"/>
    <property type="match status" value="2"/>
</dbReference>
<keyword evidence="2" id="KW-0479">Metal-binding</keyword>
<dbReference type="SMART" id="SM00249">
    <property type="entry name" value="PHD"/>
    <property type="match status" value="2"/>
</dbReference>
<dbReference type="EMBL" id="QPKB01000003">
    <property type="protein sequence ID" value="RWR80206.1"/>
    <property type="molecule type" value="Genomic_DNA"/>
</dbReference>
<dbReference type="GO" id="GO:0005634">
    <property type="term" value="C:nucleus"/>
    <property type="evidence" value="ECO:0007669"/>
    <property type="project" value="UniProtKB-SubCell"/>
</dbReference>
<dbReference type="SUPFAM" id="SSF57903">
    <property type="entry name" value="FYVE/PHD zinc finger"/>
    <property type="match status" value="2"/>
</dbReference>
<dbReference type="STRING" id="337451.A0A443NP02"/>
<dbReference type="InterPro" id="IPR011011">
    <property type="entry name" value="Znf_FYVE_PHD"/>
</dbReference>
<organism evidence="9 10">
    <name type="scientific">Cinnamomum micranthum f. kanehirae</name>
    <dbReference type="NCBI Taxonomy" id="337451"/>
    <lineage>
        <taxon>Eukaryota</taxon>
        <taxon>Viridiplantae</taxon>
        <taxon>Streptophyta</taxon>
        <taxon>Embryophyta</taxon>
        <taxon>Tracheophyta</taxon>
        <taxon>Spermatophyta</taxon>
        <taxon>Magnoliopsida</taxon>
        <taxon>Magnoliidae</taxon>
        <taxon>Laurales</taxon>
        <taxon>Lauraceae</taxon>
        <taxon>Cinnamomum</taxon>
    </lineage>
</organism>
<dbReference type="InterPro" id="IPR019787">
    <property type="entry name" value="Znf_PHD-finger"/>
</dbReference>
<evidence type="ECO:0000313" key="9">
    <source>
        <dbReference type="EMBL" id="RWR80206.1"/>
    </source>
</evidence>
<proteinExistence type="predicted"/>
<evidence type="ECO:0000256" key="2">
    <source>
        <dbReference type="ARBA" id="ARBA00022723"/>
    </source>
</evidence>
<evidence type="ECO:0000256" key="3">
    <source>
        <dbReference type="ARBA" id="ARBA00022771"/>
    </source>
</evidence>
<evidence type="ECO:0000313" key="10">
    <source>
        <dbReference type="Proteomes" id="UP000283530"/>
    </source>
</evidence>
<name>A0A443NP02_9MAGN</name>
<keyword evidence="3 6" id="KW-0863">Zinc-finger</keyword>
<dbReference type="InterPro" id="IPR042163">
    <property type="entry name" value="PHF12"/>
</dbReference>
<dbReference type="OrthoDB" id="6286493at2759"/>
<protein>
    <submittedName>
        <fullName evidence="9">GNAT domain-containing protein</fullName>
    </submittedName>
</protein>
<dbReference type="AlphaFoldDB" id="A0A443NP02"/>
<keyword evidence="4" id="KW-0862">Zinc</keyword>
<evidence type="ECO:0000256" key="5">
    <source>
        <dbReference type="ARBA" id="ARBA00023242"/>
    </source>
</evidence>